<evidence type="ECO:0000313" key="1">
    <source>
        <dbReference type="EMBL" id="KAE8153115.1"/>
    </source>
</evidence>
<reference evidence="1 2" key="1">
    <citation type="submission" date="2019-04" db="EMBL/GenBank/DDBJ databases">
        <title>Friends and foes A comparative genomics study of 23 Aspergillus species from section Flavi.</title>
        <authorList>
            <consortium name="DOE Joint Genome Institute"/>
            <person name="Kjaerbolling I."/>
            <person name="Vesth T."/>
            <person name="Frisvad J.C."/>
            <person name="Nybo J.L."/>
            <person name="Theobald S."/>
            <person name="Kildgaard S."/>
            <person name="Isbrandt T."/>
            <person name="Kuo A."/>
            <person name="Sato A."/>
            <person name="Lyhne E.K."/>
            <person name="Kogle M.E."/>
            <person name="Wiebenga A."/>
            <person name="Kun R.S."/>
            <person name="Lubbers R.J."/>
            <person name="Makela M.R."/>
            <person name="Barry K."/>
            <person name="Chovatia M."/>
            <person name="Clum A."/>
            <person name="Daum C."/>
            <person name="Haridas S."/>
            <person name="He G."/>
            <person name="LaButti K."/>
            <person name="Lipzen A."/>
            <person name="Mondo S."/>
            <person name="Riley R."/>
            <person name="Salamov A."/>
            <person name="Simmons B.A."/>
            <person name="Magnuson J.K."/>
            <person name="Henrissat B."/>
            <person name="Mortensen U.H."/>
            <person name="Larsen T.O."/>
            <person name="Devries R.P."/>
            <person name="Grigoriev I.V."/>
            <person name="Machida M."/>
            <person name="Baker S.E."/>
            <person name="Andersen M.R."/>
        </authorList>
    </citation>
    <scope>NUCLEOTIDE SEQUENCE [LARGE SCALE GENOMIC DNA]</scope>
    <source>
        <strain evidence="1 2">IBT 18842</strain>
    </source>
</reference>
<evidence type="ECO:0000313" key="2">
    <source>
        <dbReference type="Proteomes" id="UP000325780"/>
    </source>
</evidence>
<name>A0A5N6U3B4_ASPAV</name>
<sequence>MSVTVHSLIVDPDDLIPRGGDMLKVGRSLLFHQAAVVLLRSLTLRYQGSDLGRLTPWVFEHAHIADSDCTEFWPYEREDFRDFFWLLNSYYAELNEAGEKDITHALKVTETIILPKKNWKVSRREYFANLMRSQGMLLRVLVETVYRKLKDHGLETQLHFPVSRFKQTYVIGGERYASRPDGAAMVGPQERRVPILSFAGWYEGQAWGEFLAEILSIMLGQLARNRNVDSQDQEAFIIGFHGRCIYIARGYSTSELISRAHLKGCTEDETIEIQFTRGYDLSLKEDWLEAINALARLLRYLLSGNAKMKTP</sequence>
<proteinExistence type="predicted"/>
<organism evidence="1 2">
    <name type="scientific">Aspergillus avenaceus</name>
    <dbReference type="NCBI Taxonomy" id="36643"/>
    <lineage>
        <taxon>Eukaryota</taxon>
        <taxon>Fungi</taxon>
        <taxon>Dikarya</taxon>
        <taxon>Ascomycota</taxon>
        <taxon>Pezizomycotina</taxon>
        <taxon>Eurotiomycetes</taxon>
        <taxon>Eurotiomycetidae</taxon>
        <taxon>Eurotiales</taxon>
        <taxon>Aspergillaceae</taxon>
        <taxon>Aspergillus</taxon>
        <taxon>Aspergillus subgen. Circumdati</taxon>
    </lineage>
</organism>
<accession>A0A5N6U3B4</accession>
<gene>
    <name evidence="1" type="ORF">BDV25DRAFT_127454</name>
</gene>
<protein>
    <submittedName>
        <fullName evidence="1">Uncharacterized protein</fullName>
    </submittedName>
</protein>
<dbReference type="EMBL" id="ML742043">
    <property type="protein sequence ID" value="KAE8153115.1"/>
    <property type="molecule type" value="Genomic_DNA"/>
</dbReference>
<dbReference type="Proteomes" id="UP000325780">
    <property type="component" value="Unassembled WGS sequence"/>
</dbReference>
<dbReference type="OrthoDB" id="4497058at2759"/>
<dbReference type="AlphaFoldDB" id="A0A5N6U3B4"/>
<keyword evidence="2" id="KW-1185">Reference proteome</keyword>